<reference evidence="2" key="1">
    <citation type="submission" date="2014-04" db="EMBL/GenBank/DDBJ databases">
        <title>Evolutionary Origins and Diversification of the Mycorrhizal Mutualists.</title>
        <authorList>
            <consortium name="DOE Joint Genome Institute"/>
            <consortium name="Mycorrhizal Genomics Consortium"/>
            <person name="Kohler A."/>
            <person name="Kuo A."/>
            <person name="Nagy L.G."/>
            <person name="Floudas D."/>
            <person name="Copeland A."/>
            <person name="Barry K.W."/>
            <person name="Cichocki N."/>
            <person name="Veneault-Fourrey C."/>
            <person name="LaButti K."/>
            <person name="Lindquist E.A."/>
            <person name="Lipzen A."/>
            <person name="Lundell T."/>
            <person name="Morin E."/>
            <person name="Murat C."/>
            <person name="Riley R."/>
            <person name="Ohm R."/>
            <person name="Sun H."/>
            <person name="Tunlid A."/>
            <person name="Henrissat B."/>
            <person name="Grigoriev I.V."/>
            <person name="Hibbett D.S."/>
            <person name="Martin F."/>
        </authorList>
    </citation>
    <scope>NUCLEOTIDE SEQUENCE [LARGE SCALE GENOMIC DNA]</scope>
    <source>
        <strain evidence="2">FD-334 SS-4</strain>
    </source>
</reference>
<evidence type="ECO:0000313" key="2">
    <source>
        <dbReference type="Proteomes" id="UP000054270"/>
    </source>
</evidence>
<sequence length="842" mass="97033">MPNTAKDKFKFRLILGLFSYAAPSLDRNHGRVQILNGRLYYSPNSYRTVEEPALEVPGENPFVPYSPTSSRRNVMDVDLRNYLRPRWWTRPWGWISFLSHEPDYRHPPFDPLMHIPRRPLRLQDNAGYAMPLDLASSWSNLDKQLNVITYFLQSHYQAPAIRPMSPWAFGYNKVFPRESMMMKAITKSREWFSVWLALLSYLIAKAEAKEVELAPYQNLAKKNWAEFLLQQGMDWTLLDSLISSIAFCFDPKLQRTGAFIDLQCKDDSQPSVYWICSYHIPVWYRWGDEEASDPSLADFGPYIHQLQLGTTFLTNIPTRITYEEEESNITGPPEISVAPLSNASVRHNQGLPAWQIFLDQRKALTRRMEQTETEREREIRLARARKPPTKTAKVFCWFKDNDTNLYIREQVSKKWREDTLGDYSAKQIRYDSFLNEYDCCSEFGSDNESDEDEEDGDEGIFIDYDQTSKEGSDLPVSLPESSLDPFFDEKDGLPSLFNSGKDFQFIPTLDGLEEEVINTAFLYFGYLSPLPAPPQPPLTSKSQQKNFCRFLGIAWNEIYSALFDRPRILALVDFVSRISGKGDISPDEWDVEQGNRACVALMERFKLIREVQGPNGPLFMFDFQEHSTVQWKLTLTTASHALLVCRLSPELQERDIALYLLQNGIPFYTLQDWETIPLRPSYDQRCIHPSRPFKYNFTLRDYVAYVAQCYVLLCQPRLRAAILQGGYLWRAAVSVVSFNKVLDGPSGRSIDPTKMFVVTLPDGKRYIDDALTETEIALLLGVYQCQTGHGDQVALTSWCPLLNVYNGSGLCYGRWTTFNESLYSQQVEKYLSWIKGTYSGNG</sequence>
<proteinExistence type="predicted"/>
<keyword evidence="2" id="KW-1185">Reference proteome</keyword>
<protein>
    <submittedName>
        <fullName evidence="1">Uncharacterized protein</fullName>
    </submittedName>
</protein>
<name>A0A0D2NSX2_HYPSF</name>
<evidence type="ECO:0000313" key="1">
    <source>
        <dbReference type="EMBL" id="KJA21984.1"/>
    </source>
</evidence>
<dbReference type="EMBL" id="KN817553">
    <property type="protein sequence ID" value="KJA21984.1"/>
    <property type="molecule type" value="Genomic_DNA"/>
</dbReference>
<organism evidence="1 2">
    <name type="scientific">Hypholoma sublateritium (strain FD-334 SS-4)</name>
    <dbReference type="NCBI Taxonomy" id="945553"/>
    <lineage>
        <taxon>Eukaryota</taxon>
        <taxon>Fungi</taxon>
        <taxon>Dikarya</taxon>
        <taxon>Basidiomycota</taxon>
        <taxon>Agaricomycotina</taxon>
        <taxon>Agaricomycetes</taxon>
        <taxon>Agaricomycetidae</taxon>
        <taxon>Agaricales</taxon>
        <taxon>Agaricineae</taxon>
        <taxon>Strophariaceae</taxon>
        <taxon>Hypholoma</taxon>
    </lineage>
</organism>
<gene>
    <name evidence="1" type="ORF">HYPSUDRAFT_202479</name>
</gene>
<dbReference type="AlphaFoldDB" id="A0A0D2NSX2"/>
<dbReference type="STRING" id="945553.A0A0D2NSX2"/>
<dbReference type="OrthoDB" id="3063226at2759"/>
<accession>A0A0D2NSX2</accession>
<dbReference type="Proteomes" id="UP000054270">
    <property type="component" value="Unassembled WGS sequence"/>
</dbReference>
<dbReference type="OMA" id="WISFLSH"/>